<dbReference type="EMBL" id="QSJI01000002">
    <property type="protein sequence ID" value="RHD56567.1"/>
    <property type="molecule type" value="Genomic_DNA"/>
</dbReference>
<dbReference type="InterPro" id="IPR003797">
    <property type="entry name" value="DegV"/>
</dbReference>
<dbReference type="Pfam" id="PF02645">
    <property type="entry name" value="DegV"/>
    <property type="match status" value="1"/>
</dbReference>
<dbReference type="Gene3D" id="3.30.1180.10">
    <property type="match status" value="1"/>
</dbReference>
<dbReference type="AlphaFoldDB" id="A0A414FYB3"/>
<dbReference type="InterPro" id="IPR050270">
    <property type="entry name" value="DegV_domain_contain"/>
</dbReference>
<organism evidence="2 3">
    <name type="scientific">Collinsella intestinalis</name>
    <dbReference type="NCBI Taxonomy" id="147207"/>
    <lineage>
        <taxon>Bacteria</taxon>
        <taxon>Bacillati</taxon>
        <taxon>Actinomycetota</taxon>
        <taxon>Coriobacteriia</taxon>
        <taxon>Coriobacteriales</taxon>
        <taxon>Coriobacteriaceae</taxon>
        <taxon>Collinsella</taxon>
    </lineage>
</organism>
<proteinExistence type="predicted"/>
<reference evidence="2 3" key="1">
    <citation type="submission" date="2018-08" db="EMBL/GenBank/DDBJ databases">
        <title>A genome reference for cultivated species of the human gut microbiota.</title>
        <authorList>
            <person name="Zou Y."/>
            <person name="Xue W."/>
            <person name="Luo G."/>
        </authorList>
    </citation>
    <scope>NUCLEOTIDE SEQUENCE [LARGE SCALE GENOMIC DNA]</scope>
    <source>
        <strain evidence="2 3">AM30-5LB</strain>
    </source>
</reference>
<dbReference type="PANTHER" id="PTHR33434:SF2">
    <property type="entry name" value="FATTY ACID-BINDING PROTEIN TM_1468"/>
    <property type="match status" value="1"/>
</dbReference>
<keyword evidence="1" id="KW-0446">Lipid-binding</keyword>
<dbReference type="SUPFAM" id="SSF82549">
    <property type="entry name" value="DAK1/DegV-like"/>
    <property type="match status" value="1"/>
</dbReference>
<accession>A0A414FYB3</accession>
<evidence type="ECO:0000256" key="1">
    <source>
        <dbReference type="ARBA" id="ARBA00023121"/>
    </source>
</evidence>
<dbReference type="PROSITE" id="PS51482">
    <property type="entry name" value="DEGV"/>
    <property type="match status" value="1"/>
</dbReference>
<comment type="caution">
    <text evidence="2">The sequence shown here is derived from an EMBL/GenBank/DDBJ whole genome shotgun (WGS) entry which is preliminary data.</text>
</comment>
<dbReference type="InterPro" id="IPR043168">
    <property type="entry name" value="DegV_C"/>
</dbReference>
<dbReference type="Gene3D" id="3.40.50.10170">
    <property type="match status" value="1"/>
</dbReference>
<dbReference type="PANTHER" id="PTHR33434">
    <property type="entry name" value="DEGV DOMAIN-CONTAINING PROTEIN DR_1986-RELATED"/>
    <property type="match status" value="1"/>
</dbReference>
<gene>
    <name evidence="2" type="ORF">DW787_03215</name>
</gene>
<dbReference type="OrthoDB" id="9760324at2"/>
<dbReference type="GO" id="GO:0008289">
    <property type="term" value="F:lipid binding"/>
    <property type="evidence" value="ECO:0007669"/>
    <property type="project" value="UniProtKB-KW"/>
</dbReference>
<dbReference type="NCBIfam" id="TIGR00762">
    <property type="entry name" value="DegV"/>
    <property type="match status" value="1"/>
</dbReference>
<evidence type="ECO:0000313" key="2">
    <source>
        <dbReference type="EMBL" id="RHD56567.1"/>
    </source>
</evidence>
<evidence type="ECO:0000313" key="3">
    <source>
        <dbReference type="Proteomes" id="UP000286050"/>
    </source>
</evidence>
<dbReference type="Proteomes" id="UP000286050">
    <property type="component" value="Unassembled WGS sequence"/>
</dbReference>
<protein>
    <submittedName>
        <fullName evidence="2">DegV family protein</fullName>
    </submittedName>
</protein>
<name>A0A414FYB3_9ACTN</name>
<sequence>MRVFVGWYGSADYLCHLLVWSEFMPVRIITDSGSEYKSSDHPALEVLPLTVAFGDDVYREGVDITYDQFYELLAEREEFPSTGQATPFLFQEALERAREAGEDVVIITMSSRLSGTYQNACMAATAAREAGLDTVRVVDSLNMTLGERIVVQYALQLVDEGLGANEIADALEASVPRVRIVGLVDTLEYLKRGGRISAAAGTVGELLSIKPVITVTDGEVIVLGKARGSKKGRTLLHQEIEKVGGIDFDMPGALGYSGLSDKTLRKYLEEYRDVWEGGIAEEDLPISQVGAAIGVHVGPGGIAVAFFSRA</sequence>